<dbReference type="InterPro" id="IPR036736">
    <property type="entry name" value="ACP-like_sf"/>
</dbReference>
<evidence type="ECO:0000256" key="8">
    <source>
        <dbReference type="PROSITE-ProRule" id="PRU01363"/>
    </source>
</evidence>
<dbReference type="PANTHER" id="PTHR43775">
    <property type="entry name" value="FATTY ACID SYNTHASE"/>
    <property type="match status" value="1"/>
</dbReference>
<dbReference type="InterPro" id="IPR020807">
    <property type="entry name" value="PKS_DH"/>
</dbReference>
<dbReference type="SUPFAM" id="SSF47336">
    <property type="entry name" value="ACP-like"/>
    <property type="match status" value="1"/>
</dbReference>
<dbReference type="SUPFAM" id="SSF52151">
    <property type="entry name" value="FabD/lysophospholipase-like"/>
    <property type="match status" value="1"/>
</dbReference>
<dbReference type="InterPro" id="IPR016039">
    <property type="entry name" value="Thiolase-like"/>
</dbReference>
<dbReference type="PROSITE" id="PS52004">
    <property type="entry name" value="KS3_2"/>
    <property type="match status" value="1"/>
</dbReference>
<feature type="domain" description="PKS/mFAS DH" evidence="12">
    <location>
        <begin position="779"/>
        <end position="1097"/>
    </location>
</feature>
<dbReference type="Pfam" id="PF02801">
    <property type="entry name" value="Ketoacyl-synt_C"/>
    <property type="match status" value="1"/>
</dbReference>
<evidence type="ECO:0000313" key="13">
    <source>
        <dbReference type="EMBL" id="CAF9941811.1"/>
    </source>
</evidence>
<dbReference type="Gene3D" id="3.40.366.10">
    <property type="entry name" value="Malonyl-Coenzyme A Acyl Carrier Protein, domain 2"/>
    <property type="match status" value="1"/>
</dbReference>
<accession>A0A8H3J6P8</accession>
<evidence type="ECO:0000259" key="10">
    <source>
        <dbReference type="PROSITE" id="PS50075"/>
    </source>
</evidence>
<keyword evidence="3" id="KW-0808">Transferase</keyword>
<proteinExistence type="predicted"/>
<dbReference type="GO" id="GO:0004312">
    <property type="term" value="F:fatty acid synthase activity"/>
    <property type="evidence" value="ECO:0007669"/>
    <property type="project" value="TreeGrafter"/>
</dbReference>
<dbReference type="OrthoDB" id="329835at2759"/>
<dbReference type="SMART" id="SM00823">
    <property type="entry name" value="PKS_PP"/>
    <property type="match status" value="1"/>
</dbReference>
<dbReference type="Gene3D" id="3.40.50.150">
    <property type="entry name" value="Vaccinia Virus protein VP39"/>
    <property type="match status" value="1"/>
</dbReference>
<dbReference type="InterPro" id="IPR016036">
    <property type="entry name" value="Malonyl_transacylase_ACP-bd"/>
</dbReference>
<evidence type="ECO:0000256" key="3">
    <source>
        <dbReference type="ARBA" id="ARBA00022679"/>
    </source>
</evidence>
<dbReference type="InterPro" id="IPR050091">
    <property type="entry name" value="PKS_NRPS_Biosynth_Enz"/>
</dbReference>
<feature type="active site" description="Proton acceptor; for dehydratase activity" evidence="8">
    <location>
        <position position="811"/>
    </location>
</feature>
<feature type="domain" description="Ketosynthase family 3 (KS3)" evidence="11">
    <location>
        <begin position="1"/>
        <end position="212"/>
    </location>
</feature>
<keyword evidence="6" id="KW-0511">Multifunctional enzyme</keyword>
<evidence type="ECO:0000259" key="11">
    <source>
        <dbReference type="PROSITE" id="PS52004"/>
    </source>
</evidence>
<dbReference type="SUPFAM" id="SSF53335">
    <property type="entry name" value="S-adenosyl-L-methionine-dependent methyltransferases"/>
    <property type="match status" value="1"/>
</dbReference>
<evidence type="ECO:0000256" key="7">
    <source>
        <dbReference type="ARBA" id="ARBA00023315"/>
    </source>
</evidence>
<dbReference type="InterPro" id="IPR014031">
    <property type="entry name" value="Ketoacyl_synth_C"/>
</dbReference>
<dbReference type="GO" id="GO:0016491">
    <property type="term" value="F:oxidoreductase activity"/>
    <property type="evidence" value="ECO:0007669"/>
    <property type="project" value="UniProtKB-KW"/>
</dbReference>
<dbReference type="InterPro" id="IPR049551">
    <property type="entry name" value="PKS_DH_C"/>
</dbReference>
<dbReference type="InterPro" id="IPR049552">
    <property type="entry name" value="PKS_DH_N"/>
</dbReference>
<dbReference type="InterPro" id="IPR057326">
    <property type="entry name" value="KR_dom"/>
</dbReference>
<dbReference type="PROSITE" id="PS00012">
    <property type="entry name" value="PHOSPHOPANTETHEINE"/>
    <property type="match status" value="1"/>
</dbReference>
<dbReference type="InterPro" id="IPR036291">
    <property type="entry name" value="NAD(P)-bd_dom_sf"/>
</dbReference>
<dbReference type="Gene3D" id="3.10.129.110">
    <property type="entry name" value="Polyketide synthase dehydratase"/>
    <property type="match status" value="1"/>
</dbReference>
<dbReference type="GO" id="GO:0030639">
    <property type="term" value="P:polyketide biosynthetic process"/>
    <property type="evidence" value="ECO:0007669"/>
    <property type="project" value="UniProtKB-ARBA"/>
</dbReference>
<dbReference type="InterPro" id="IPR020841">
    <property type="entry name" value="PKS_Beta-ketoAc_synthase_dom"/>
</dbReference>
<dbReference type="SMART" id="SM00822">
    <property type="entry name" value="PKS_KR"/>
    <property type="match status" value="1"/>
</dbReference>
<dbReference type="InterPro" id="IPR049900">
    <property type="entry name" value="PKS_mFAS_DH"/>
</dbReference>
<evidence type="ECO:0000256" key="9">
    <source>
        <dbReference type="SAM" id="MobiDB-lite"/>
    </source>
</evidence>
<comment type="caution">
    <text evidence="13">The sequence shown here is derived from an EMBL/GenBank/DDBJ whole genome shotgun (WGS) entry which is preliminary data.</text>
</comment>
<dbReference type="InterPro" id="IPR013154">
    <property type="entry name" value="ADH-like_N"/>
</dbReference>
<dbReference type="Pfam" id="PF08242">
    <property type="entry name" value="Methyltransf_12"/>
    <property type="match status" value="1"/>
</dbReference>
<dbReference type="SMART" id="SM00829">
    <property type="entry name" value="PKS_ER"/>
    <property type="match status" value="1"/>
</dbReference>
<dbReference type="InterPro" id="IPR016035">
    <property type="entry name" value="Acyl_Trfase/lysoPLipase"/>
</dbReference>
<dbReference type="Pfam" id="PF00698">
    <property type="entry name" value="Acyl_transf_1"/>
    <property type="match status" value="1"/>
</dbReference>
<dbReference type="Pfam" id="PF08240">
    <property type="entry name" value="ADH_N"/>
    <property type="match status" value="1"/>
</dbReference>
<dbReference type="EMBL" id="CAJPDT010000158">
    <property type="protein sequence ID" value="CAF9941811.1"/>
    <property type="molecule type" value="Genomic_DNA"/>
</dbReference>
<dbReference type="InterPro" id="IPR014030">
    <property type="entry name" value="Ketoacyl_synth_N"/>
</dbReference>
<dbReference type="Pfam" id="PF16197">
    <property type="entry name" value="KAsynt_C_assoc"/>
    <property type="match status" value="1"/>
</dbReference>
<dbReference type="Gene3D" id="1.10.1200.10">
    <property type="entry name" value="ACP-like"/>
    <property type="match status" value="1"/>
</dbReference>
<keyword evidence="7" id="KW-0012">Acyltransferase</keyword>
<dbReference type="Gene3D" id="3.90.180.10">
    <property type="entry name" value="Medium-chain alcohol dehydrogenases, catalytic domain"/>
    <property type="match status" value="1"/>
</dbReference>
<dbReference type="Pfam" id="PF14765">
    <property type="entry name" value="PS-DH"/>
    <property type="match status" value="1"/>
</dbReference>
<dbReference type="CDD" id="cd00833">
    <property type="entry name" value="PKS"/>
    <property type="match status" value="1"/>
</dbReference>
<keyword evidence="1" id="KW-0596">Phosphopantetheine</keyword>
<keyword evidence="4" id="KW-0521">NADP</keyword>
<dbReference type="Proteomes" id="UP000664534">
    <property type="component" value="Unassembled WGS sequence"/>
</dbReference>
<dbReference type="InterPro" id="IPR013217">
    <property type="entry name" value="Methyltransf_12"/>
</dbReference>
<dbReference type="GO" id="GO:0031177">
    <property type="term" value="F:phosphopantetheine binding"/>
    <property type="evidence" value="ECO:0007669"/>
    <property type="project" value="InterPro"/>
</dbReference>
<feature type="domain" description="Carrier" evidence="10">
    <location>
        <begin position="2297"/>
        <end position="2374"/>
    </location>
</feature>
<name>A0A8H3J6P8_9LECA</name>
<dbReference type="InterPro" id="IPR001227">
    <property type="entry name" value="Ac_transferase_dom_sf"/>
</dbReference>
<dbReference type="InterPro" id="IPR013968">
    <property type="entry name" value="PKS_KR"/>
</dbReference>
<dbReference type="CDD" id="cd02440">
    <property type="entry name" value="AdoMet_MTases"/>
    <property type="match status" value="1"/>
</dbReference>
<dbReference type="InterPro" id="IPR020843">
    <property type="entry name" value="ER"/>
</dbReference>
<dbReference type="Pfam" id="PF13602">
    <property type="entry name" value="ADH_zinc_N_2"/>
    <property type="match status" value="1"/>
</dbReference>
<dbReference type="SMART" id="SM00825">
    <property type="entry name" value="PKS_KS"/>
    <property type="match status" value="1"/>
</dbReference>
<dbReference type="InterPro" id="IPR009081">
    <property type="entry name" value="PP-bd_ACP"/>
</dbReference>
<keyword evidence="5" id="KW-0560">Oxidoreductase</keyword>
<evidence type="ECO:0000256" key="6">
    <source>
        <dbReference type="ARBA" id="ARBA00023268"/>
    </source>
</evidence>
<dbReference type="GO" id="GO:0006633">
    <property type="term" value="P:fatty acid biosynthetic process"/>
    <property type="evidence" value="ECO:0007669"/>
    <property type="project" value="TreeGrafter"/>
</dbReference>
<feature type="active site" description="Proton donor; for dehydratase activity" evidence="8">
    <location>
        <position position="1006"/>
    </location>
</feature>
<dbReference type="InterPro" id="IPR042104">
    <property type="entry name" value="PKS_dehydratase_sf"/>
</dbReference>
<keyword evidence="2" id="KW-0597">Phosphoprotein</keyword>
<dbReference type="Pfam" id="PF23114">
    <property type="entry name" value="NAD-bd_HRPKS_sdrA"/>
    <property type="match status" value="1"/>
</dbReference>
<dbReference type="SUPFAM" id="SSF53901">
    <property type="entry name" value="Thiolase-like"/>
    <property type="match status" value="1"/>
</dbReference>
<feature type="region of interest" description="C-terminal hotdog fold" evidence="8">
    <location>
        <begin position="941"/>
        <end position="1097"/>
    </location>
</feature>
<dbReference type="InterPro" id="IPR056501">
    <property type="entry name" value="NAD-bd_HRPKS_sdrA"/>
</dbReference>
<dbReference type="InterPro" id="IPR011032">
    <property type="entry name" value="GroES-like_sf"/>
</dbReference>
<feature type="region of interest" description="Disordered" evidence="9">
    <location>
        <begin position="222"/>
        <end position="251"/>
    </location>
</feature>
<evidence type="ECO:0000256" key="2">
    <source>
        <dbReference type="ARBA" id="ARBA00022553"/>
    </source>
</evidence>
<evidence type="ECO:0000256" key="1">
    <source>
        <dbReference type="ARBA" id="ARBA00022450"/>
    </source>
</evidence>
<dbReference type="Pfam" id="PF21089">
    <property type="entry name" value="PKS_DH_N"/>
    <property type="match status" value="1"/>
</dbReference>
<evidence type="ECO:0000256" key="4">
    <source>
        <dbReference type="ARBA" id="ARBA00022857"/>
    </source>
</evidence>
<dbReference type="Gene3D" id="3.30.70.3290">
    <property type="match status" value="1"/>
</dbReference>
<dbReference type="Gene3D" id="3.40.50.720">
    <property type="entry name" value="NAD(P)-binding Rossmann-like Domain"/>
    <property type="match status" value="2"/>
</dbReference>
<reference evidence="13" key="1">
    <citation type="submission" date="2021-03" db="EMBL/GenBank/DDBJ databases">
        <authorList>
            <person name="Tagirdzhanova G."/>
        </authorList>
    </citation>
    <scope>NUCLEOTIDE SEQUENCE</scope>
</reference>
<gene>
    <name evidence="13" type="ORF">IMSHALPRED_002911</name>
</gene>
<dbReference type="SMART" id="SM00826">
    <property type="entry name" value="PKS_DH"/>
    <property type="match status" value="1"/>
</dbReference>
<feature type="region of interest" description="N-terminal hotdog fold" evidence="8">
    <location>
        <begin position="779"/>
        <end position="915"/>
    </location>
</feature>
<keyword evidence="14" id="KW-1185">Reference proteome</keyword>
<dbReference type="PROSITE" id="PS52019">
    <property type="entry name" value="PKS_MFAS_DH"/>
    <property type="match status" value="1"/>
</dbReference>
<dbReference type="Pfam" id="PF08659">
    <property type="entry name" value="KR"/>
    <property type="match status" value="1"/>
</dbReference>
<dbReference type="InterPro" id="IPR014043">
    <property type="entry name" value="Acyl_transferase_dom"/>
</dbReference>
<dbReference type="Pfam" id="PF00109">
    <property type="entry name" value="ketoacyl-synt"/>
    <property type="match status" value="1"/>
</dbReference>
<dbReference type="Gene3D" id="3.40.47.10">
    <property type="match status" value="1"/>
</dbReference>
<organism evidence="13 14">
    <name type="scientific">Imshaugia aleurites</name>
    <dbReference type="NCBI Taxonomy" id="172621"/>
    <lineage>
        <taxon>Eukaryota</taxon>
        <taxon>Fungi</taxon>
        <taxon>Dikarya</taxon>
        <taxon>Ascomycota</taxon>
        <taxon>Pezizomycotina</taxon>
        <taxon>Lecanoromycetes</taxon>
        <taxon>OSLEUM clade</taxon>
        <taxon>Lecanoromycetidae</taxon>
        <taxon>Lecanorales</taxon>
        <taxon>Lecanorineae</taxon>
        <taxon>Parmeliaceae</taxon>
        <taxon>Imshaugia</taxon>
    </lineage>
</organism>
<dbReference type="SUPFAM" id="SSF51735">
    <property type="entry name" value="NAD(P)-binding Rossmann-fold domains"/>
    <property type="match status" value="2"/>
</dbReference>
<dbReference type="CDD" id="cd05195">
    <property type="entry name" value="enoyl_red"/>
    <property type="match status" value="1"/>
</dbReference>
<dbReference type="Pfam" id="PF23297">
    <property type="entry name" value="ACP_SdgA_C"/>
    <property type="match status" value="1"/>
</dbReference>
<evidence type="ECO:0008006" key="15">
    <source>
        <dbReference type="Google" id="ProtNLM"/>
    </source>
</evidence>
<dbReference type="SMART" id="SM00827">
    <property type="entry name" value="PKS_AT"/>
    <property type="match status" value="1"/>
</dbReference>
<dbReference type="InterPro" id="IPR020806">
    <property type="entry name" value="PKS_PP-bd"/>
</dbReference>
<dbReference type="SUPFAM" id="SSF50129">
    <property type="entry name" value="GroES-like"/>
    <property type="match status" value="1"/>
</dbReference>
<dbReference type="GO" id="GO:1901336">
    <property type="term" value="P:lactone biosynthetic process"/>
    <property type="evidence" value="ECO:0007669"/>
    <property type="project" value="UniProtKB-ARBA"/>
</dbReference>
<dbReference type="PROSITE" id="PS50075">
    <property type="entry name" value="CARRIER"/>
    <property type="match status" value="1"/>
</dbReference>
<protein>
    <recommendedName>
        <fullName evidence="15">Carrier domain-containing protein</fullName>
    </recommendedName>
</protein>
<evidence type="ECO:0000313" key="14">
    <source>
        <dbReference type="Proteomes" id="UP000664534"/>
    </source>
</evidence>
<evidence type="ECO:0000256" key="5">
    <source>
        <dbReference type="ARBA" id="ARBA00023002"/>
    </source>
</evidence>
<dbReference type="InterPro" id="IPR029063">
    <property type="entry name" value="SAM-dependent_MTases_sf"/>
</dbReference>
<sequence length="2388" mass="261990">MMRFLSPDGRCYTFDDRANGYARGEGVGCILLKPLHDALRDGDTVRGVIRNTGVNQDGRTSGITLPSRQAQEDLIQTVYEKAGLDPLDTSYVECHGTGTPAGDPLEAAAISRVFGPGRSHEQPLHIGSVKTNIGHLEGASGVAGIIKSILMLENQTILPNRNFQNANKQIPLHDWKLFVPTRPEKWKSQGPLRASINSFGYGGTNAHAVLEDARGYLISQDMPESTSRTSRVRRSQSKAEVNGNCPSTTNTNSVGDVHPACLVNGNSDCQPTDLTSPKSMVNGYTMEEKDIRTTSRVRLFLLSSFDQNAGRSQAKLLRQYLVDRLLHTAEDQFLNDLAYTLGERRSQFAYKNILAAKSTPQLIERLDDENLKFTESSSGKKALAYIFTGQGAQWYAMGRELMQTYPIFHNSLFRASVWLNILGAPWNLIDELSKDAETSQVGSVHLSQPLCTALQLALVELLASWNIRPTAVTGHSSGEIAAAYTVGALTFEDAIAVAYHRGVVSNLVKKTRKVRGAMMAVGMTPEDAAPLIAGLTQGKASVACINSPSSITVSGDFPAITELEDILKAKGTFARKLDVEVAYHSHHMESVAQEYLAALSEVRAQAVVADIEFYSSVTGQRAESAELGPSYWVENMVGQVKFAESLRQLCLATGQKNTKSRQRGRDSTVNILVEIGPHSALAGPIKQILQADSKINHAKAIYQTALVRKLDAVETCLALASKILTAGYAVNFAACNRPASAQKPRVLVDLPPYAWNHSTSYWAESRVSKAYRFRPYPRTDLLGVPEVSRDSPRPSWRNYVRASEIPWVKDHKVQDSAVYPAAGYLVMAIEAASQRASAKDTNVAQYRLREVTFGQALVIPEQSGEVETLVQLRPHQEGTRLLSDTWDEFCILSVTDENRWTEHCRGMISVAKATGRNDIVQSGLQIAGHLQKITHMEALCQTSVDTTQFYQQLDSIGLHYGPSFTNMKSARSAPNMCIGKIEIPDTAATMPMGFQYPFVIHPATADSIFHGLFAALSSSPGSLKDPLLPVFVKEMSVSSQISHDPGHELIAYSSTERKDIRQITASMIVLDGESHNSEPVITIDGLTCTMLANDSQVQASSRSRQIAYCLDWRPDVDFISSDDVSILCNYLRPPPTELEAVRSLERAGFYFMENALKTLDPNKIQNMLPYHKLLWACFESFVSTVREGRLGFSTAAWITADEAERAEHIKEVRASGAEGALLCQVGQNLPNIIARKVEALPIMVEQGRLDAYYRENARFDRNYRAATKYIDLLAHKNPYIKVLEIGAGTGGATLPIIEAIGGGDAELPRLAEWHFTDISSSFFDAAKEKLERWNHLVSYAKLDIETDPVKQGFENESYDVVVAANVLHATKSLHQTLINVRRLLKRGGRLVLIELTRERMTTSTIFGTLSGWWAGAEDNRQMGPTLTEEEWDRKLKQIGFSGLDAAVWDSLTEPEHQGSMMVSRVIDNDPIAENLGVLLICDDSLPWNIRKHMTTRISDECATTVDVQTLTAAIPAGKLCIVLCEATRPFLSDPSPEEFEATKRIFASASGVMWVTKGAKMSSQDPASNLITGLTRTVRSEFGSINIVLFDLDPDQPFPSTAAAESVLSLFLSHFGANAQLSDDTEFEFVHRNGRIMIPRMIPNAAVNRKIESANSELKPEPQTFQQPGRHLVMEIRTPGLLDTIYFVEDDRINDALLEDQVEIEVKATGFNFKDVMMAMGQVEVERLGLECAGIITGCGKSTKHVSVGDRVSCFAFGAFSTRYRTDAISVQKLPDDMSFEKGACLPVIYCTAYHSVYNVANVQKGETVLIHAASGGLGQAAIELCQLVGAEIFATVGTREKKTYLMNRFGIPEDHIFFSRDGSFAEGIMAMTKGVGMDVILNSVAGEMLRLTWECIAPFGRFIELGARDYTINTRLEMHKFARNVTFAVVNLVSLVRERPQAAAQVWSKAMDLFRSKKVDGPSPITVYGISEIEKALRIMQSGKHMGKLVAVARPDEMVMAIPHMKTGNLLRPSASYLLVGGLGGLGRATALWMADQGAKNLIFASRSGLAKQEARDLVKALKERGVTVAVQSCDVGDSSQLRNALAQTSYMPPIRGVIQGAMVLQDSLLEKMTLSDYAAAIKPKVDGTWNLHELLPKDMDFFVMLSSTSGIIGNASQANYAAGSTFLDAFCDYRRGLGLPAVTIDLGVILGVGYVAENQELAGKLDRQGFEGTTKEELMQLIEIAITSPPNKSQSGQIVTGIGTWSESSHGAFASPMFSHFRRMALDSGHSANESNHQTGHAIRDQLRKARSLDDATQQICESMIAKVSSLSMTPVEDISETKPMSEYGMDSLVAVEMRNWLFKEMDTTIPILELLANQSLLSLAAKIVKGCKLVDPAIVRGVGEE</sequence>
<evidence type="ECO:0000259" key="12">
    <source>
        <dbReference type="PROSITE" id="PS52019"/>
    </source>
</evidence>
<dbReference type="InterPro" id="IPR032821">
    <property type="entry name" value="PKS_assoc"/>
</dbReference>
<dbReference type="InterPro" id="IPR006162">
    <property type="entry name" value="Ppantetheine_attach_site"/>
</dbReference>
<dbReference type="FunFam" id="3.40.50.720:FF:000209">
    <property type="entry name" value="Polyketide synthase Pks12"/>
    <property type="match status" value="1"/>
</dbReference>
<dbReference type="PANTHER" id="PTHR43775:SF29">
    <property type="entry name" value="ASPERFURANONE POLYKETIDE SYNTHASE AFOG-RELATED"/>
    <property type="match status" value="1"/>
</dbReference>
<dbReference type="SUPFAM" id="SSF55048">
    <property type="entry name" value="Probable ACP-binding domain of malonyl-CoA ACP transacylase"/>
    <property type="match status" value="1"/>
</dbReference>